<dbReference type="GO" id="GO:0016020">
    <property type="term" value="C:membrane"/>
    <property type="evidence" value="ECO:0007669"/>
    <property type="project" value="GOC"/>
</dbReference>
<feature type="binding site" evidence="8">
    <location>
        <position position="166"/>
    </location>
    <ligand>
        <name>Zn(2+)</name>
        <dbReference type="ChEBI" id="CHEBI:29105"/>
        <label>1</label>
    </ligand>
</feature>
<dbReference type="GO" id="GO:0004767">
    <property type="term" value="F:sphingomyelin phosphodiesterase activity"/>
    <property type="evidence" value="ECO:0007669"/>
    <property type="project" value="UniProtKB-UniRule"/>
</dbReference>
<feature type="disulfide bond" evidence="9">
    <location>
        <begin position="80"/>
        <end position="91"/>
    </location>
</feature>
<feature type="binding site" evidence="8">
    <location>
        <position position="236"/>
    </location>
    <ligand>
        <name>Zn(2+)</name>
        <dbReference type="ChEBI" id="CHEBI:29105"/>
        <label>2</label>
    </ligand>
</feature>
<feature type="disulfide bond" evidence="9">
    <location>
        <begin position="179"/>
        <end position="184"/>
    </location>
</feature>
<feature type="disulfide bond" evidence="9">
    <location>
        <begin position="357"/>
        <end position="407"/>
    </location>
</feature>
<accession>A0A1X2HP77</accession>
<reference evidence="12 13" key="1">
    <citation type="submission" date="2016-07" db="EMBL/GenBank/DDBJ databases">
        <title>Pervasive Adenine N6-methylation of Active Genes in Fungi.</title>
        <authorList>
            <consortium name="DOE Joint Genome Institute"/>
            <person name="Mondo S.J."/>
            <person name="Dannebaum R.O."/>
            <person name="Kuo R.C."/>
            <person name="Labutti K."/>
            <person name="Haridas S."/>
            <person name="Kuo A."/>
            <person name="Salamov A."/>
            <person name="Ahrendt S.R."/>
            <person name="Lipzen A."/>
            <person name="Sullivan W."/>
            <person name="Andreopoulos W.B."/>
            <person name="Clum A."/>
            <person name="Lindquist E."/>
            <person name="Daum C."/>
            <person name="Ramamoorthy G.K."/>
            <person name="Gryganskyi A."/>
            <person name="Culley D."/>
            <person name="Magnuson J.K."/>
            <person name="James T.Y."/>
            <person name="O'Malley M.A."/>
            <person name="Stajich J.E."/>
            <person name="Spatafora J.W."/>
            <person name="Visel A."/>
            <person name="Grigoriev I.V."/>
        </authorList>
    </citation>
    <scope>NUCLEOTIDE SEQUENCE [LARGE SCALE GENOMIC DNA]</scope>
    <source>
        <strain evidence="12 13">NRRL 2496</strain>
    </source>
</reference>
<evidence type="ECO:0000256" key="7">
    <source>
        <dbReference type="PIRNR" id="PIRNR000948"/>
    </source>
</evidence>
<comment type="cofactor">
    <cofactor evidence="8">
        <name>Zn(2+)</name>
        <dbReference type="ChEBI" id="CHEBI:29105"/>
    </cofactor>
    <text evidence="8">Binds 2 Zn(2+) ions per subunit.</text>
</comment>
<dbReference type="OrthoDB" id="282973at2759"/>
<feature type="disulfide bond" evidence="9">
    <location>
        <begin position="185"/>
        <end position="207"/>
    </location>
</feature>
<dbReference type="CDD" id="cd00842">
    <property type="entry name" value="MPP_ASMase"/>
    <property type="match status" value="1"/>
</dbReference>
<dbReference type="GO" id="GO:0016798">
    <property type="term" value="F:hydrolase activity, acting on glycosyl bonds"/>
    <property type="evidence" value="ECO:0007669"/>
    <property type="project" value="UniProtKB-KW"/>
</dbReference>
<evidence type="ECO:0000256" key="6">
    <source>
        <dbReference type="ARBA" id="ARBA00023180"/>
    </source>
</evidence>
<comment type="similarity">
    <text evidence="7">Belongs to the acid sphingomyelinase family.</text>
</comment>
<keyword evidence="5 9" id="KW-1015">Disulfide bond</keyword>
<evidence type="ECO:0000256" key="1">
    <source>
        <dbReference type="ARBA" id="ARBA00022723"/>
    </source>
</evidence>
<dbReference type="STRING" id="13706.A0A1X2HP77"/>
<evidence type="ECO:0000256" key="4">
    <source>
        <dbReference type="ARBA" id="ARBA00022833"/>
    </source>
</evidence>
<evidence type="ECO:0000259" key="11">
    <source>
        <dbReference type="PROSITE" id="PS50015"/>
    </source>
</evidence>
<gene>
    <name evidence="12" type="ORF">BCR43DRAFT_486472</name>
</gene>
<dbReference type="Pfam" id="PF19272">
    <property type="entry name" value="ASMase_C"/>
    <property type="match status" value="1"/>
</dbReference>
<feature type="chain" id="PRO_5013344251" description="Sphingomyelin phosphodiesterase" evidence="10">
    <location>
        <begin position="18"/>
        <end position="622"/>
    </location>
</feature>
<dbReference type="SUPFAM" id="SSF56300">
    <property type="entry name" value="Metallo-dependent phosphatases"/>
    <property type="match status" value="1"/>
</dbReference>
<dbReference type="PANTHER" id="PTHR10340:SF34">
    <property type="entry name" value="SPHINGOMYELIN PHOSPHODIESTERASE"/>
    <property type="match status" value="1"/>
</dbReference>
<feature type="binding site" evidence="8">
    <location>
        <position position="282"/>
    </location>
    <ligand>
        <name>Zn(2+)</name>
        <dbReference type="ChEBI" id="CHEBI:29105"/>
        <label>2</label>
    </ligand>
</feature>
<feature type="disulfide bond" evidence="9">
    <location>
        <begin position="51"/>
        <end position="127"/>
    </location>
</feature>
<dbReference type="Gene3D" id="3.60.21.10">
    <property type="match status" value="1"/>
</dbReference>
<evidence type="ECO:0000256" key="10">
    <source>
        <dbReference type="SAM" id="SignalP"/>
    </source>
</evidence>
<evidence type="ECO:0000256" key="5">
    <source>
        <dbReference type="ARBA" id="ARBA00023157"/>
    </source>
</evidence>
<feature type="binding site" evidence="8">
    <location>
        <position position="399"/>
    </location>
    <ligand>
        <name>Zn(2+)</name>
        <dbReference type="ChEBI" id="CHEBI:29105"/>
        <label>2</label>
    </ligand>
</feature>
<dbReference type="EMBL" id="MCGN01000002">
    <property type="protein sequence ID" value="ORZ01161.1"/>
    <property type="molecule type" value="Genomic_DNA"/>
</dbReference>
<organism evidence="12 13">
    <name type="scientific">Syncephalastrum racemosum</name>
    <name type="common">Filamentous fungus</name>
    <dbReference type="NCBI Taxonomy" id="13706"/>
    <lineage>
        <taxon>Eukaryota</taxon>
        <taxon>Fungi</taxon>
        <taxon>Fungi incertae sedis</taxon>
        <taxon>Mucoromycota</taxon>
        <taxon>Mucoromycotina</taxon>
        <taxon>Mucoromycetes</taxon>
        <taxon>Mucorales</taxon>
        <taxon>Syncephalastraceae</taxon>
        <taxon>Syncephalastrum</taxon>
    </lineage>
</organism>
<feature type="domain" description="Saposin B-type" evidence="11">
    <location>
        <begin position="47"/>
        <end position="131"/>
    </location>
</feature>
<dbReference type="GO" id="GO:0046872">
    <property type="term" value="F:metal ion binding"/>
    <property type="evidence" value="ECO:0007669"/>
    <property type="project" value="UniProtKB-KW"/>
</dbReference>
<dbReference type="InParanoid" id="A0A1X2HP77"/>
<dbReference type="AlphaFoldDB" id="A0A1X2HP77"/>
<dbReference type="InterPro" id="IPR008139">
    <property type="entry name" value="SaposinB_dom"/>
</dbReference>
<keyword evidence="4 8" id="KW-0862">Zinc</keyword>
<name>A0A1X2HP77_SYNRA</name>
<keyword evidence="1 8" id="KW-0479">Metal-binding</keyword>
<dbReference type="Proteomes" id="UP000242180">
    <property type="component" value="Unassembled WGS sequence"/>
</dbReference>
<evidence type="ECO:0000256" key="2">
    <source>
        <dbReference type="ARBA" id="ARBA00022729"/>
    </source>
</evidence>
<feature type="binding site" evidence="8">
    <location>
        <position position="435"/>
    </location>
    <ligand>
        <name>Zn(2+)</name>
        <dbReference type="ChEBI" id="CHEBI:29105"/>
        <label>1</label>
    </ligand>
</feature>
<keyword evidence="2 10" id="KW-0732">Signal</keyword>
<evidence type="ECO:0000256" key="3">
    <source>
        <dbReference type="ARBA" id="ARBA00022801"/>
    </source>
</evidence>
<dbReference type="InterPro" id="IPR029052">
    <property type="entry name" value="Metallo-depent_PP-like"/>
</dbReference>
<comment type="function">
    <text evidence="7">Converts sphingomyelin to ceramide.</text>
</comment>
<comment type="caution">
    <text evidence="12">The sequence shown here is derived from an EMBL/GenBank/DDBJ whole genome shotgun (WGS) entry which is preliminary data.</text>
</comment>
<feature type="binding site" evidence="8">
    <location>
        <position position="433"/>
    </location>
    <ligand>
        <name>Zn(2+)</name>
        <dbReference type="ChEBI" id="CHEBI:29105"/>
        <label>2</label>
    </ligand>
</feature>
<keyword evidence="6" id="KW-0325">Glycoprotein</keyword>
<dbReference type="PROSITE" id="PS50015">
    <property type="entry name" value="SAP_B"/>
    <property type="match status" value="1"/>
</dbReference>
<dbReference type="PANTHER" id="PTHR10340">
    <property type="entry name" value="SPHINGOMYELIN PHOSPHODIESTERASE"/>
    <property type="match status" value="1"/>
</dbReference>
<dbReference type="GO" id="GO:0005615">
    <property type="term" value="C:extracellular space"/>
    <property type="evidence" value="ECO:0007669"/>
    <property type="project" value="TreeGrafter"/>
</dbReference>
<dbReference type="GO" id="GO:0006685">
    <property type="term" value="P:sphingomyelin catabolic process"/>
    <property type="evidence" value="ECO:0007669"/>
    <property type="project" value="UniProtKB-UniRule"/>
</dbReference>
<evidence type="ECO:0000313" key="12">
    <source>
        <dbReference type="EMBL" id="ORZ01161.1"/>
    </source>
</evidence>
<sequence length="622" mass="70707">MRILSLFVLATSVLALAKEYQTPFSAQHLAEEELLSATEQWLHTDSIQKSCSSCISLMQIVKNLSFMSETFLIATLTNVCQRTQKVDKEVCAGVIREQAPILRKVLKTMEVSGRDGHLLCAAVLNSCPYPEVEPWQVPFPKPKPSHVPERRSSGRTFSVLQLSDWHVDPLYEAGSEALCDKPICCRADYTDFSNITRPASIWGAYSCDTPISLIESLLEFIPTVAPEISFGILTGDVPPHEVWSTLPTIKTQLIQDESYRLLHSHFDSPELINTLLYPAVGNHESAPTNIFPLKTSKIPIEEKRHYLFLEWLYKSLSLSWRGWLTRDMTSDVERNSGSYVARPVNGLKLISVNTNFCYNMNWWLYEHPTQKDPNGVLGWLVDQLQESEDRGERVWIMGHIAPGDSTCFHDYSNYYHQIVERYAHVIAGQFFGHTHKDEFQMFYKDGSDRRAEDAISMAYVSPSITPFLNVNPGFRLYQVDADTFEVIDSMTYVADLDQADTWITGPNWHLEYSAREAYNSTVAPLSGYTSPLTPAWWHNVTVAMEEDHAVFEKYWKYRFKSAPVAPGCDEECRNRTVCAVRAGRSEERCDFESDVFPGQNVQPTYTPEEHACSGLFLGSHQV</sequence>
<feature type="binding site" evidence="8">
    <location>
        <position position="236"/>
    </location>
    <ligand>
        <name>Zn(2+)</name>
        <dbReference type="ChEBI" id="CHEBI:29105"/>
        <label>1</label>
    </ligand>
</feature>
<feature type="signal peptide" evidence="10">
    <location>
        <begin position="1"/>
        <end position="17"/>
    </location>
</feature>
<dbReference type="PIRSF" id="PIRSF000948">
    <property type="entry name" value="Sphingomy_PDE"/>
    <property type="match status" value="1"/>
</dbReference>
<dbReference type="InterPro" id="IPR041805">
    <property type="entry name" value="ASMase/PPN1_MPP"/>
</dbReference>
<dbReference type="OMA" id="HNVTVAM"/>
<feature type="binding site" evidence="8">
    <location>
        <position position="164"/>
    </location>
    <ligand>
        <name>Zn(2+)</name>
        <dbReference type="ChEBI" id="CHEBI:29105"/>
        <label>1</label>
    </ligand>
</feature>
<keyword evidence="7" id="KW-0326">Glycosidase</keyword>
<dbReference type="InterPro" id="IPR045473">
    <property type="entry name" value="ASM_C"/>
</dbReference>
<feature type="disulfide bond" evidence="9">
    <location>
        <begin position="568"/>
        <end position="572"/>
    </location>
</feature>
<proteinExistence type="inferred from homology"/>
<keyword evidence="13" id="KW-1185">Reference proteome</keyword>
<protein>
    <recommendedName>
        <fullName evidence="7">Sphingomyelin phosphodiesterase</fullName>
    </recommendedName>
</protein>
<evidence type="ECO:0000313" key="13">
    <source>
        <dbReference type="Proteomes" id="UP000242180"/>
    </source>
</evidence>
<evidence type="ECO:0000256" key="9">
    <source>
        <dbReference type="PIRSR" id="PIRSR000948-2"/>
    </source>
</evidence>
<dbReference type="InterPro" id="IPR011160">
    <property type="entry name" value="Sphingomy_PDE"/>
</dbReference>
<evidence type="ECO:0000256" key="8">
    <source>
        <dbReference type="PIRSR" id="PIRSR000948-1"/>
    </source>
</evidence>
<keyword evidence="3 7" id="KW-0378">Hydrolase</keyword>